<comment type="caution">
    <text evidence="2">The sequence shown here is derived from an EMBL/GenBank/DDBJ whole genome shotgun (WGS) entry which is preliminary data.</text>
</comment>
<evidence type="ECO:0000313" key="3">
    <source>
        <dbReference type="Proteomes" id="UP000540568"/>
    </source>
</evidence>
<name>A0A7W3JBK1_9MICO</name>
<evidence type="ECO:0000259" key="1">
    <source>
        <dbReference type="Pfam" id="PF01636"/>
    </source>
</evidence>
<reference evidence="2 3" key="1">
    <citation type="submission" date="2020-07" db="EMBL/GenBank/DDBJ databases">
        <title>Sequencing the genomes of 1000 actinobacteria strains.</title>
        <authorList>
            <person name="Klenk H.-P."/>
        </authorList>
    </citation>
    <scope>NUCLEOTIDE SEQUENCE [LARGE SCALE GENOMIC DNA]</scope>
    <source>
        <strain evidence="2 3">DSM 44121</strain>
    </source>
</reference>
<proteinExistence type="predicted"/>
<protein>
    <submittedName>
        <fullName evidence="2">Kanamycin kinase</fullName>
        <ecNumber evidence="2">2.7.1.95</ecNumber>
    </submittedName>
</protein>
<keyword evidence="2" id="KW-0808">Transferase</keyword>
<dbReference type="RefSeq" id="WP_312877115.1">
    <property type="nucleotide sequence ID" value="NZ_BAAATF010000008.1"/>
</dbReference>
<dbReference type="Pfam" id="PF01636">
    <property type="entry name" value="APH"/>
    <property type="match status" value="1"/>
</dbReference>
<evidence type="ECO:0000313" key="2">
    <source>
        <dbReference type="EMBL" id="MBA8809764.1"/>
    </source>
</evidence>
<dbReference type="AlphaFoldDB" id="A0A7W3JBK1"/>
<dbReference type="Proteomes" id="UP000540568">
    <property type="component" value="Unassembled WGS sequence"/>
</dbReference>
<dbReference type="Gene3D" id="3.90.1200.10">
    <property type="match status" value="1"/>
</dbReference>
<dbReference type="EMBL" id="JACGWV010000002">
    <property type="protein sequence ID" value="MBA8809764.1"/>
    <property type="molecule type" value="Genomic_DNA"/>
</dbReference>
<feature type="domain" description="Aminoglycoside phosphotransferase" evidence="1">
    <location>
        <begin position="87"/>
        <end position="270"/>
    </location>
</feature>
<sequence>MSSTLVGISPTPVEVPPVVHNLAGRLRPVATVVPVWRNEYGGFTARLEDSARLEDRTNAPGRTTPRAAGRSSYLKWVPHGSACPDPFAEADRLVWAGSFAPLPRVLDVGRNRYGSWLLTEAVERDGAIATSAIEPRWRSLAKRSAIAIGLGLRQLHDLLPVDTCSFVRTAELRVAALTRSAAVALCGTPLGDPPSVDRLVVCHGDATVPNTLLDRAGRFVAHVDVGDLGVADRWSDIAVTTRSVTRRYGPGLEPLVLAAYGVAPDPVRTRYYRALWDAEEAVRVRRVAQRAEPRYPDPNGRGHLRRAS</sequence>
<dbReference type="SUPFAM" id="SSF56112">
    <property type="entry name" value="Protein kinase-like (PK-like)"/>
    <property type="match status" value="1"/>
</dbReference>
<dbReference type="EC" id="2.7.1.95" evidence="2"/>
<dbReference type="InterPro" id="IPR011009">
    <property type="entry name" value="Kinase-like_dom_sf"/>
</dbReference>
<accession>A0A7W3JBK1</accession>
<dbReference type="InterPro" id="IPR002575">
    <property type="entry name" value="Aminoglycoside_PTrfase"/>
</dbReference>
<keyword evidence="2" id="KW-0418">Kinase</keyword>
<dbReference type="GO" id="GO:0008910">
    <property type="term" value="F:kanamycin kinase activity"/>
    <property type="evidence" value="ECO:0007669"/>
    <property type="project" value="UniProtKB-EC"/>
</dbReference>
<organism evidence="2 3">
    <name type="scientific">Promicromonospora sukumoe</name>
    <dbReference type="NCBI Taxonomy" id="88382"/>
    <lineage>
        <taxon>Bacteria</taxon>
        <taxon>Bacillati</taxon>
        <taxon>Actinomycetota</taxon>
        <taxon>Actinomycetes</taxon>
        <taxon>Micrococcales</taxon>
        <taxon>Promicromonosporaceae</taxon>
        <taxon>Promicromonospora</taxon>
    </lineage>
</organism>
<dbReference type="Gene3D" id="3.30.200.20">
    <property type="entry name" value="Phosphorylase Kinase, domain 1"/>
    <property type="match status" value="1"/>
</dbReference>
<keyword evidence="3" id="KW-1185">Reference proteome</keyword>
<gene>
    <name evidence="2" type="ORF">FHX71_003740</name>
</gene>